<dbReference type="EMBL" id="GGEC01067137">
    <property type="protein sequence ID" value="MBX47621.1"/>
    <property type="molecule type" value="Transcribed_RNA"/>
</dbReference>
<name>A0A2P2NZ11_RHIMU</name>
<dbReference type="AlphaFoldDB" id="A0A2P2NZ11"/>
<accession>A0A2P2NZ11</accession>
<proteinExistence type="predicted"/>
<organism evidence="1">
    <name type="scientific">Rhizophora mucronata</name>
    <name type="common">Asiatic mangrove</name>
    <dbReference type="NCBI Taxonomy" id="61149"/>
    <lineage>
        <taxon>Eukaryota</taxon>
        <taxon>Viridiplantae</taxon>
        <taxon>Streptophyta</taxon>
        <taxon>Embryophyta</taxon>
        <taxon>Tracheophyta</taxon>
        <taxon>Spermatophyta</taxon>
        <taxon>Magnoliopsida</taxon>
        <taxon>eudicotyledons</taxon>
        <taxon>Gunneridae</taxon>
        <taxon>Pentapetalae</taxon>
        <taxon>rosids</taxon>
        <taxon>fabids</taxon>
        <taxon>Malpighiales</taxon>
        <taxon>Rhizophoraceae</taxon>
        <taxon>Rhizophora</taxon>
    </lineage>
</organism>
<sequence>MLQHPSWAYPETIPQPCQLYQTSDTHLSLLSKKQHSFPAFHQIVSEP</sequence>
<protein>
    <submittedName>
        <fullName evidence="1">Uncharacterized protein</fullName>
    </submittedName>
</protein>
<evidence type="ECO:0000313" key="1">
    <source>
        <dbReference type="EMBL" id="MBX47621.1"/>
    </source>
</evidence>
<reference evidence="1" key="1">
    <citation type="submission" date="2018-02" db="EMBL/GenBank/DDBJ databases">
        <title>Rhizophora mucronata_Transcriptome.</title>
        <authorList>
            <person name="Meera S.P."/>
            <person name="Sreeshan A."/>
            <person name="Augustine A."/>
        </authorList>
    </citation>
    <scope>NUCLEOTIDE SEQUENCE</scope>
    <source>
        <tissue evidence="1">Leaf</tissue>
    </source>
</reference>